<evidence type="ECO:0000313" key="2">
    <source>
        <dbReference type="Proteomes" id="UP000183832"/>
    </source>
</evidence>
<sequence>MSCEDSERKISIELSEQEINFTLIKHLRCLEFFLIEQHNTISSSFLANFHFIIITFIMTF</sequence>
<dbReference type="AlphaFoldDB" id="A0A1J1IBS6"/>
<evidence type="ECO:0000313" key="1">
    <source>
        <dbReference type="EMBL" id="CRK97012.1"/>
    </source>
</evidence>
<gene>
    <name evidence="1" type="ORF">CLUMA_CG010425</name>
</gene>
<organism evidence="1 2">
    <name type="scientific">Clunio marinus</name>
    <dbReference type="NCBI Taxonomy" id="568069"/>
    <lineage>
        <taxon>Eukaryota</taxon>
        <taxon>Metazoa</taxon>
        <taxon>Ecdysozoa</taxon>
        <taxon>Arthropoda</taxon>
        <taxon>Hexapoda</taxon>
        <taxon>Insecta</taxon>
        <taxon>Pterygota</taxon>
        <taxon>Neoptera</taxon>
        <taxon>Endopterygota</taxon>
        <taxon>Diptera</taxon>
        <taxon>Nematocera</taxon>
        <taxon>Chironomoidea</taxon>
        <taxon>Chironomidae</taxon>
        <taxon>Clunio</taxon>
    </lineage>
</organism>
<name>A0A1J1IBS6_9DIPT</name>
<accession>A0A1J1IBS6</accession>
<proteinExistence type="predicted"/>
<protein>
    <submittedName>
        <fullName evidence="1">CLUMA_CG010425, isoform A</fullName>
    </submittedName>
</protein>
<reference evidence="1 2" key="1">
    <citation type="submission" date="2015-04" db="EMBL/GenBank/DDBJ databases">
        <authorList>
            <person name="Syromyatnikov M.Y."/>
            <person name="Popov V.N."/>
        </authorList>
    </citation>
    <scope>NUCLEOTIDE SEQUENCE [LARGE SCALE GENOMIC DNA]</scope>
</reference>
<keyword evidence="2" id="KW-1185">Reference proteome</keyword>
<dbReference type="EMBL" id="CVRI01000045">
    <property type="protein sequence ID" value="CRK97012.1"/>
    <property type="molecule type" value="Genomic_DNA"/>
</dbReference>
<dbReference type="Proteomes" id="UP000183832">
    <property type="component" value="Unassembled WGS sequence"/>
</dbReference>